<dbReference type="InterPro" id="IPR052341">
    <property type="entry name" value="LOG_family_nucleotidases"/>
</dbReference>
<dbReference type="InterPro" id="IPR041164">
    <property type="entry name" value="LDcluster4"/>
</dbReference>
<dbReference type="SUPFAM" id="SSF102405">
    <property type="entry name" value="MCP/YpsA-like"/>
    <property type="match status" value="1"/>
</dbReference>
<dbReference type="RefSeq" id="WP_010917043.1">
    <property type="nucleotide sequence ID" value="NC_002689.2"/>
</dbReference>
<dbReference type="PANTHER" id="PTHR43393:SF3">
    <property type="entry name" value="LYSINE DECARBOXYLASE-LIKE PROTEIN"/>
    <property type="match status" value="1"/>
</dbReference>
<protein>
    <recommendedName>
        <fullName evidence="3">TIGR00725 family protein</fullName>
    </recommendedName>
</protein>
<evidence type="ECO:0008006" key="3">
    <source>
        <dbReference type="Google" id="ProtNLM"/>
    </source>
</evidence>
<dbReference type="GeneID" id="1441891"/>
<dbReference type="Proteomes" id="UP000001017">
    <property type="component" value="Chromosome"/>
</dbReference>
<dbReference type="OrthoDB" id="9570at2157"/>
<dbReference type="AlphaFoldDB" id="Q97AL1"/>
<accession>Q97AL1</accession>
<dbReference type="KEGG" id="tvo:TVG0800469"/>
<dbReference type="GO" id="GO:0005829">
    <property type="term" value="C:cytosol"/>
    <property type="evidence" value="ECO:0007669"/>
    <property type="project" value="TreeGrafter"/>
</dbReference>
<keyword evidence="2" id="KW-1185">Reference proteome</keyword>
<dbReference type="NCBIfam" id="TIGR00725">
    <property type="entry name" value="TIGR00725 family protein"/>
    <property type="match status" value="1"/>
</dbReference>
<reference evidence="1 2" key="2">
    <citation type="journal article" date="2000" name="Proc. Natl. Acad. Sci. U.S.A.">
        <title>Archaeal adaptation to higher temperatures revealed by genomic sequence of Thermoplasma volcanium.</title>
        <authorList>
            <person name="Kawashima T."/>
            <person name="Amano N."/>
            <person name="Koike H."/>
            <person name="Makino S."/>
            <person name="Higuchi S."/>
            <person name="Kawashima-Ohya Y."/>
            <person name="Watanabe K."/>
            <person name="Yamazaki M."/>
            <person name="Kanehori K."/>
            <person name="Kawamoto T."/>
            <person name="Nunoshiba T."/>
            <person name="Yamamoto Y."/>
            <person name="Aramaki H."/>
            <person name="Makino K."/>
            <person name="Suzuki M."/>
        </authorList>
    </citation>
    <scope>NUCLEOTIDE SEQUENCE [LARGE SCALE GENOMIC DNA]</scope>
    <source>
        <strain evidence="2">ATCC 51530 / DSM 4299 / JCM 9571 / NBRC 15438 / GSS1</strain>
    </source>
</reference>
<reference evidence="1 2" key="1">
    <citation type="journal article" date="1999" name="Proc. Jpn. Acad.">
        <title>Determination of the complete genomic DNA sequence of Thermoplasma volvanium GSS1.</title>
        <authorList>
            <person name="Kawashima T."/>
            <person name="Yamamoto Y."/>
            <person name="Aramaki H."/>
            <person name="Nunoshiba T."/>
            <person name="Kawamoto T."/>
            <person name="Watanabe K."/>
            <person name="Yamazaki M."/>
            <person name="Kanehori K."/>
            <person name="Amano N."/>
            <person name="Ohya Y."/>
            <person name="Makino K."/>
            <person name="Suzuki M."/>
        </authorList>
    </citation>
    <scope>NUCLEOTIDE SEQUENCE [LARGE SCALE GENOMIC DNA]</scope>
    <source>
        <strain evidence="2">ATCC 51530 / DSM 4299 / JCM 9571 / NBRC 15438 / GSS1</strain>
    </source>
</reference>
<dbReference type="EMBL" id="BA000011">
    <property type="protein sequence ID" value="BAB59941.1"/>
    <property type="molecule type" value="Genomic_DNA"/>
</dbReference>
<organism evidence="1 2">
    <name type="scientific">Thermoplasma volcanium (strain ATCC 51530 / DSM 4299 / JCM 9571 / NBRC 15438 / GSS1)</name>
    <dbReference type="NCBI Taxonomy" id="273116"/>
    <lineage>
        <taxon>Archaea</taxon>
        <taxon>Methanobacteriati</taxon>
        <taxon>Thermoplasmatota</taxon>
        <taxon>Thermoplasmata</taxon>
        <taxon>Thermoplasmatales</taxon>
        <taxon>Thermoplasmataceae</taxon>
        <taxon>Thermoplasma</taxon>
    </lineage>
</organism>
<dbReference type="PhylomeDB" id="Q97AL1"/>
<dbReference type="STRING" id="273116.gene:9381589"/>
<dbReference type="Pfam" id="PF18306">
    <property type="entry name" value="LDcluster4"/>
    <property type="match status" value="1"/>
</dbReference>
<evidence type="ECO:0000313" key="1">
    <source>
        <dbReference type="EMBL" id="BAB59941.1"/>
    </source>
</evidence>
<evidence type="ECO:0000313" key="2">
    <source>
        <dbReference type="Proteomes" id="UP000001017"/>
    </source>
</evidence>
<name>Q97AL1_THEVO</name>
<dbReference type="Gene3D" id="3.40.50.450">
    <property type="match status" value="1"/>
</dbReference>
<dbReference type="InterPro" id="IPR005268">
    <property type="entry name" value="CHP00725"/>
</dbReference>
<dbReference type="PANTHER" id="PTHR43393">
    <property type="entry name" value="CYTOKININ RIBOSIDE 5'-MONOPHOSPHATE PHOSPHORIBOHYDROLASE"/>
    <property type="match status" value="1"/>
</dbReference>
<dbReference type="eggNOG" id="arCOG02431">
    <property type="taxonomic scope" value="Archaea"/>
</dbReference>
<dbReference type="PaxDb" id="273116-14325015"/>
<gene>
    <name evidence="1" type="ORF">TVG0800469</name>
</gene>
<sequence length="166" mass="17968">MPELNIAVIGGSRVSQEVCTLSYNVGRILAKYNVVVFCGGLTGVMECVSKGVSEGNGIVVGILPGYDPSEANDYVTIKVPTGMGYMRNFLIIRASQAVISIDGSAGTLSEASFAISEGKDVVSLFELNIPRKKEKEGHVYVEPDPEKAVQMAIELAKNWKWHEENE</sequence>
<dbReference type="HOGENOM" id="CLU_107614_1_1_2"/>
<proteinExistence type="predicted"/>